<reference evidence="2 3" key="1">
    <citation type="submission" date="2024-01" db="EMBL/GenBank/DDBJ databases">
        <authorList>
            <person name="Allen C."/>
            <person name="Tagirdzhanova G."/>
        </authorList>
    </citation>
    <scope>NUCLEOTIDE SEQUENCE [LARGE SCALE GENOMIC DNA]</scope>
    <source>
        <strain evidence="2 3">CBS 573.63</strain>
    </source>
</reference>
<name>A0ABP0DLG5_9PEZI</name>
<dbReference type="Gene3D" id="3.30.870.10">
    <property type="entry name" value="Endonuclease Chain A"/>
    <property type="match status" value="1"/>
</dbReference>
<feature type="compositionally biased region" description="Basic and acidic residues" evidence="1">
    <location>
        <begin position="176"/>
        <end position="193"/>
    </location>
</feature>
<feature type="compositionally biased region" description="Low complexity" evidence="1">
    <location>
        <begin position="75"/>
        <end position="89"/>
    </location>
</feature>
<gene>
    <name evidence="2" type="ORF">SEPCBS57363_003445</name>
</gene>
<feature type="compositionally biased region" description="Low complexity" evidence="1">
    <location>
        <begin position="159"/>
        <end position="172"/>
    </location>
</feature>
<organism evidence="2 3">
    <name type="scientific">Sporothrix epigloea</name>
    <dbReference type="NCBI Taxonomy" id="1892477"/>
    <lineage>
        <taxon>Eukaryota</taxon>
        <taxon>Fungi</taxon>
        <taxon>Dikarya</taxon>
        <taxon>Ascomycota</taxon>
        <taxon>Pezizomycotina</taxon>
        <taxon>Sordariomycetes</taxon>
        <taxon>Sordariomycetidae</taxon>
        <taxon>Ophiostomatales</taxon>
        <taxon>Ophiostomataceae</taxon>
        <taxon>Sporothrix</taxon>
    </lineage>
</organism>
<keyword evidence="3" id="KW-1185">Reference proteome</keyword>
<dbReference type="EMBL" id="CAWUOM010000054">
    <property type="protein sequence ID" value="CAK7269123.1"/>
    <property type="molecule type" value="Genomic_DNA"/>
</dbReference>
<feature type="region of interest" description="Disordered" evidence="1">
    <location>
        <begin position="159"/>
        <end position="257"/>
    </location>
</feature>
<feature type="compositionally biased region" description="Basic and acidic residues" evidence="1">
    <location>
        <begin position="240"/>
        <end position="253"/>
    </location>
</feature>
<comment type="caution">
    <text evidence="2">The sequence shown here is derived from an EMBL/GenBank/DDBJ whole genome shotgun (WGS) entry which is preliminary data.</text>
</comment>
<evidence type="ECO:0000313" key="3">
    <source>
        <dbReference type="Proteomes" id="UP001642501"/>
    </source>
</evidence>
<dbReference type="Proteomes" id="UP001642501">
    <property type="component" value="Unassembled WGS sequence"/>
</dbReference>
<feature type="region of interest" description="Disordered" evidence="1">
    <location>
        <begin position="23"/>
        <end position="115"/>
    </location>
</feature>
<accession>A0ABP0DLG5</accession>
<sequence>MDELALRQLNGDEDEDEALRRALAMSMDDSIRSPGGTFAASDGQTDTQHDIDNDAQVENQGDDVSVTQAHGLTRSASTATTASTASSASELPLSAPPMTAINDGPVPEGDPAAPFPEAAATAVDTSAPTSTLSLLALDRKAMEAERLARRQKAFEAQIARTGTSATLSTASSEHNVQQKEQPEAQPEAHHPEQSGELPRASKKRKAEDDVIVIDNDDDHVDEMQKVTKRDGNSHPPPSRRRLDEDTLTRERGKQVNPPAQFAQTLKLPTHIVGASSLPGLLPYARGVVKKTWVRGQPRLGDDVTIDEIWQKSHLELAVLSSFQWDEEWLAAHLDFQRTRVMLIAYAADDGQVCHPSLGLRCFFLLSVSSCQSPGCGWGAFF</sequence>
<feature type="compositionally biased region" description="Acidic residues" evidence="1">
    <location>
        <begin position="209"/>
        <end position="220"/>
    </location>
</feature>
<dbReference type="InterPro" id="IPR010347">
    <property type="entry name" value="Tdp1"/>
</dbReference>
<feature type="compositionally biased region" description="Basic and acidic residues" evidence="1">
    <location>
        <begin position="221"/>
        <end position="232"/>
    </location>
</feature>
<proteinExistence type="predicted"/>
<protein>
    <submittedName>
        <fullName evidence="2">Uncharacterized protein</fullName>
    </submittedName>
</protein>
<dbReference type="Pfam" id="PF06087">
    <property type="entry name" value="Tyr-DNA_phospho"/>
    <property type="match status" value="1"/>
</dbReference>
<dbReference type="SUPFAM" id="SSF56024">
    <property type="entry name" value="Phospholipase D/nuclease"/>
    <property type="match status" value="1"/>
</dbReference>
<evidence type="ECO:0000256" key="1">
    <source>
        <dbReference type="SAM" id="MobiDB-lite"/>
    </source>
</evidence>
<evidence type="ECO:0000313" key="2">
    <source>
        <dbReference type="EMBL" id="CAK7269123.1"/>
    </source>
</evidence>